<evidence type="ECO:0000313" key="3">
    <source>
        <dbReference type="Proteomes" id="UP000541558"/>
    </source>
</evidence>
<dbReference type="OrthoDB" id="2678913at2759"/>
<keyword evidence="3" id="KW-1185">Reference proteome</keyword>
<feature type="compositionally biased region" description="Basic and acidic residues" evidence="1">
    <location>
        <begin position="413"/>
        <end position="428"/>
    </location>
</feature>
<evidence type="ECO:0000256" key="1">
    <source>
        <dbReference type="SAM" id="MobiDB-lite"/>
    </source>
</evidence>
<feature type="region of interest" description="Disordered" evidence="1">
    <location>
        <begin position="399"/>
        <end position="428"/>
    </location>
</feature>
<organism evidence="2 3">
    <name type="scientific">Ephemerocybe angulata</name>
    <dbReference type="NCBI Taxonomy" id="980116"/>
    <lineage>
        <taxon>Eukaryota</taxon>
        <taxon>Fungi</taxon>
        <taxon>Dikarya</taxon>
        <taxon>Basidiomycota</taxon>
        <taxon>Agaricomycotina</taxon>
        <taxon>Agaricomycetes</taxon>
        <taxon>Agaricomycetidae</taxon>
        <taxon>Agaricales</taxon>
        <taxon>Agaricineae</taxon>
        <taxon>Psathyrellaceae</taxon>
        <taxon>Ephemerocybe</taxon>
    </lineage>
</organism>
<reference evidence="2 3" key="1">
    <citation type="journal article" date="2020" name="ISME J.">
        <title>Uncovering the hidden diversity of litter-decomposition mechanisms in mushroom-forming fungi.</title>
        <authorList>
            <person name="Floudas D."/>
            <person name="Bentzer J."/>
            <person name="Ahren D."/>
            <person name="Johansson T."/>
            <person name="Persson P."/>
            <person name="Tunlid A."/>
        </authorList>
    </citation>
    <scope>NUCLEOTIDE SEQUENCE [LARGE SCALE GENOMIC DNA]</scope>
    <source>
        <strain evidence="2 3">CBS 175.51</strain>
    </source>
</reference>
<dbReference type="InterPro" id="IPR052055">
    <property type="entry name" value="Hepadnavirus_pol/RT"/>
</dbReference>
<accession>A0A8H5FHS3</accession>
<dbReference type="PANTHER" id="PTHR33050">
    <property type="entry name" value="REVERSE TRANSCRIPTASE DOMAIN-CONTAINING PROTEIN"/>
    <property type="match status" value="1"/>
</dbReference>
<sequence length="456" mass="50732">MRWRGMGPFTKWVDDHVFFRIRRKYLASFNRLRDTWCGVVGAGGGAKTARGRIWFEGEVGASGVVAELFEDCEFPLRDLRSGGGVGEGIEGDFLYGMEEVDAFSDEVGLQWERAKDQAFAQTGQYIGLVWDLGRRTVSLPQDKVTKYVAAIQTWEEKRTHSLLEVQQLYGRLLHAALVLPTGRSRLTGLESMLGLFNGRPFASLHPPASIRADLVWWADALRRPDLSRELGRMFPGRVVDCQAFSDASSGVGVGIVVGGRWRAWRLLPGWKTLDGEKDIQWAEAVGFELLVYAVARSHSPGTHLRLHGDNRGVVEGWWNLRSRNTAVNSVFRRLLDFLDGGGFNECIHSAYVRSEDNPADGPSRGIFPPVSQLLPEIPLPPALQRFLIDATAPLTAQEEAVRRSGQPPAIAAKESRPDRTLHWTGHGARDLGHDEERLGEFCYHEEGYGSGDWGLG</sequence>
<dbReference type="AlphaFoldDB" id="A0A8H5FHS3"/>
<dbReference type="Proteomes" id="UP000541558">
    <property type="component" value="Unassembled WGS sequence"/>
</dbReference>
<dbReference type="PANTHER" id="PTHR33050:SF7">
    <property type="entry name" value="RIBONUCLEASE H"/>
    <property type="match status" value="1"/>
</dbReference>
<name>A0A8H5FHS3_9AGAR</name>
<comment type="caution">
    <text evidence="2">The sequence shown here is derived from an EMBL/GenBank/DDBJ whole genome shotgun (WGS) entry which is preliminary data.</text>
</comment>
<gene>
    <name evidence="2" type="ORF">D9611_002940</name>
</gene>
<protein>
    <submittedName>
        <fullName evidence="2">Uncharacterized protein</fullName>
    </submittedName>
</protein>
<evidence type="ECO:0000313" key="2">
    <source>
        <dbReference type="EMBL" id="KAF5337017.1"/>
    </source>
</evidence>
<dbReference type="EMBL" id="JAACJK010000057">
    <property type="protein sequence ID" value="KAF5337017.1"/>
    <property type="molecule type" value="Genomic_DNA"/>
</dbReference>
<proteinExistence type="predicted"/>